<feature type="transmembrane region" description="Helical" evidence="1">
    <location>
        <begin position="315"/>
        <end position="336"/>
    </location>
</feature>
<keyword evidence="1" id="KW-0472">Membrane</keyword>
<feature type="transmembrane region" description="Helical" evidence="1">
    <location>
        <begin position="283"/>
        <end position="303"/>
    </location>
</feature>
<name>A0A660KXG2_9ACTN</name>
<reference evidence="2 3" key="1">
    <citation type="submission" date="2018-10" db="EMBL/GenBank/DDBJ databases">
        <title>Genomic Encyclopedia of Archaeal and Bacterial Type Strains, Phase II (KMG-II): from individual species to whole genera.</title>
        <authorList>
            <person name="Goeker M."/>
        </authorList>
    </citation>
    <scope>NUCLEOTIDE SEQUENCE [LARGE SCALE GENOMIC DNA]</scope>
    <source>
        <strain evidence="2 3">DSM 14954</strain>
    </source>
</reference>
<proteinExistence type="predicted"/>
<feature type="transmembrane region" description="Helical" evidence="1">
    <location>
        <begin position="143"/>
        <end position="163"/>
    </location>
</feature>
<dbReference type="RefSeq" id="WP_121257901.1">
    <property type="nucleotide sequence ID" value="NZ_RBIL01000002.1"/>
</dbReference>
<keyword evidence="3" id="KW-1185">Reference proteome</keyword>
<feature type="transmembrane region" description="Helical" evidence="1">
    <location>
        <begin position="77"/>
        <end position="101"/>
    </location>
</feature>
<dbReference type="InterPro" id="IPR010640">
    <property type="entry name" value="Low_temperature_requirement_A"/>
</dbReference>
<dbReference type="Proteomes" id="UP000278962">
    <property type="component" value="Unassembled WGS sequence"/>
</dbReference>
<feature type="transmembrane region" description="Helical" evidence="1">
    <location>
        <begin position="12"/>
        <end position="31"/>
    </location>
</feature>
<feature type="transmembrane region" description="Helical" evidence="1">
    <location>
        <begin position="367"/>
        <end position="388"/>
    </location>
</feature>
<gene>
    <name evidence="2" type="ORF">C8N24_4356</name>
</gene>
<evidence type="ECO:0000256" key="1">
    <source>
        <dbReference type="SAM" id="Phobius"/>
    </source>
</evidence>
<evidence type="ECO:0000313" key="2">
    <source>
        <dbReference type="EMBL" id="RKQ86346.1"/>
    </source>
</evidence>
<dbReference type="PANTHER" id="PTHR36840:SF1">
    <property type="entry name" value="BLL5714 PROTEIN"/>
    <property type="match status" value="1"/>
</dbReference>
<dbReference type="AlphaFoldDB" id="A0A660KXG2"/>
<keyword evidence="1" id="KW-0812">Transmembrane</keyword>
<feature type="transmembrane region" description="Helical" evidence="1">
    <location>
        <begin position="169"/>
        <end position="189"/>
    </location>
</feature>
<organism evidence="2 3">
    <name type="scientific">Solirubrobacter pauli</name>
    <dbReference type="NCBI Taxonomy" id="166793"/>
    <lineage>
        <taxon>Bacteria</taxon>
        <taxon>Bacillati</taxon>
        <taxon>Actinomycetota</taxon>
        <taxon>Thermoleophilia</taxon>
        <taxon>Solirubrobacterales</taxon>
        <taxon>Solirubrobacteraceae</taxon>
        <taxon>Solirubrobacter</taxon>
    </lineage>
</organism>
<dbReference type="Pfam" id="PF06772">
    <property type="entry name" value="LtrA"/>
    <property type="match status" value="1"/>
</dbReference>
<evidence type="ECO:0000313" key="3">
    <source>
        <dbReference type="Proteomes" id="UP000278962"/>
    </source>
</evidence>
<feature type="transmembrane region" description="Helical" evidence="1">
    <location>
        <begin position="343"/>
        <end position="361"/>
    </location>
</feature>
<accession>A0A660KXG2</accession>
<dbReference type="OrthoDB" id="7698234at2"/>
<protein>
    <submittedName>
        <fullName evidence="2">Low temperature requirement protein LtrA</fullName>
    </submittedName>
</protein>
<keyword evidence="1" id="KW-1133">Transmembrane helix</keyword>
<feature type="transmembrane region" description="Helical" evidence="1">
    <location>
        <begin position="209"/>
        <end position="231"/>
    </location>
</feature>
<feature type="transmembrane region" description="Helical" evidence="1">
    <location>
        <begin position="237"/>
        <end position="262"/>
    </location>
</feature>
<feature type="transmembrane region" description="Helical" evidence="1">
    <location>
        <begin position="113"/>
        <end position="131"/>
    </location>
</feature>
<sequence length="402" mass="43573">MGGRDPHEQHRVATPLELLFDLTFVVAYGMVADELAHYLAEDHVKTALLGFALGGFSITWAWINFSWFASAFDVDDWVYRLTTMLQMIGVVIVALGLPAVFESIDEGAHVDNAVMVGGYVVMRVAMLFQWTRAARHDPEHRTACLTYARWIAVAQLGWIALAIAHTSIAVTFVFVALLTLVEFAGPYLAETRKGGTPWHAHHIAERYGLLIIIALGEGIIGTIASLSAVVGPEGPGWSVSAAVVALAGVGLTFGLWWAYFVIPFGDFLHARRERSFGWGYGNVPIIASVVAIGGGLHVAAYYLEDHSKLDAAATILTVAVPVAVVVLGIYGLYTYLVGALDRFHWLLIAGSVALLGLSYALASADVALHWCLLVVALVPWVTVVGYELRGHEHNARMLQSLQ</sequence>
<dbReference type="PANTHER" id="PTHR36840">
    <property type="entry name" value="BLL5714 PROTEIN"/>
    <property type="match status" value="1"/>
</dbReference>
<dbReference type="EMBL" id="RBIL01000002">
    <property type="protein sequence ID" value="RKQ86346.1"/>
    <property type="molecule type" value="Genomic_DNA"/>
</dbReference>
<feature type="transmembrane region" description="Helical" evidence="1">
    <location>
        <begin position="43"/>
        <end position="65"/>
    </location>
</feature>
<comment type="caution">
    <text evidence="2">The sequence shown here is derived from an EMBL/GenBank/DDBJ whole genome shotgun (WGS) entry which is preliminary data.</text>
</comment>